<gene>
    <name evidence="5" type="ORF">F0L68_18440</name>
</gene>
<evidence type="ECO:0000256" key="3">
    <source>
        <dbReference type="ARBA" id="ARBA00023002"/>
    </source>
</evidence>
<protein>
    <submittedName>
        <fullName evidence="5">Acyl-CoA dehydrogenase</fullName>
    </submittedName>
</protein>
<keyword evidence="6" id="KW-1185">Reference proteome</keyword>
<keyword evidence="3" id="KW-0560">Oxidoreductase</keyword>
<dbReference type="AlphaFoldDB" id="A0A5B2XDB5"/>
<keyword evidence="1" id="KW-0285">Flavoprotein</keyword>
<dbReference type="OrthoDB" id="8677713at2"/>
<dbReference type="SUPFAM" id="SSF47203">
    <property type="entry name" value="Acyl-CoA dehydrogenase C-terminal domain-like"/>
    <property type="match status" value="1"/>
</dbReference>
<accession>A0A5B2XDB5</accession>
<organism evidence="5 6">
    <name type="scientific">Solihabitans fulvus</name>
    <dbReference type="NCBI Taxonomy" id="1892852"/>
    <lineage>
        <taxon>Bacteria</taxon>
        <taxon>Bacillati</taxon>
        <taxon>Actinomycetota</taxon>
        <taxon>Actinomycetes</taxon>
        <taxon>Pseudonocardiales</taxon>
        <taxon>Pseudonocardiaceae</taxon>
        <taxon>Solihabitans</taxon>
    </lineage>
</organism>
<keyword evidence="2" id="KW-0274">FAD</keyword>
<name>A0A5B2XDB5_9PSEU</name>
<reference evidence="5 6" key="2">
    <citation type="submission" date="2019-09" db="EMBL/GenBank/DDBJ databases">
        <authorList>
            <person name="Jin C."/>
        </authorList>
    </citation>
    <scope>NUCLEOTIDE SEQUENCE [LARGE SCALE GENOMIC DNA]</scope>
    <source>
        <strain evidence="5 6">AN110305</strain>
    </source>
</reference>
<sequence>MERVRAGLDAGLWRELTELGVFDLPVVETALLFEELGRALVPGPFVGAHLLPDRGMVAVVDARTGPLLVAHLASADTLVVLGDAGIGEVPAAAVPATAVPSVDPLTPLHRLTALPRVSWRGGPALSAAWRRTGALLTAATQVGIAGAVLDRSVRYARQREQFGRPVGAFQAVKHLLAEMAVRLELARAAVHAAAVAVADAVADAADDVESAVCAAKLLADEAAVGNARDAVQAHGGVGFTWELDLHLYLKRAWVHAAQFGTAEECAERLAHLLV</sequence>
<evidence type="ECO:0000259" key="4">
    <source>
        <dbReference type="Pfam" id="PF00441"/>
    </source>
</evidence>
<dbReference type="Gene3D" id="1.20.140.10">
    <property type="entry name" value="Butyryl-CoA Dehydrogenase, subunit A, domain 3"/>
    <property type="match status" value="1"/>
</dbReference>
<evidence type="ECO:0000313" key="6">
    <source>
        <dbReference type="Proteomes" id="UP000323454"/>
    </source>
</evidence>
<reference evidence="5 6" key="1">
    <citation type="submission" date="2019-09" db="EMBL/GenBank/DDBJ databases">
        <title>Goodfellowia gen. nov., a new genus of the Pseudonocardineae related to Actinoalloteichus, containing Goodfellowia coeruleoviolacea gen. nov., comb. nov. gen. nov., comb. nov.</title>
        <authorList>
            <person name="Labeda D."/>
        </authorList>
    </citation>
    <scope>NUCLEOTIDE SEQUENCE [LARGE SCALE GENOMIC DNA]</scope>
    <source>
        <strain evidence="5 6">AN110305</strain>
    </source>
</reference>
<dbReference type="Proteomes" id="UP000323454">
    <property type="component" value="Unassembled WGS sequence"/>
</dbReference>
<feature type="domain" description="Acyl-CoA dehydrogenase/oxidase C-terminal" evidence="4">
    <location>
        <begin position="134"/>
        <end position="263"/>
    </location>
</feature>
<dbReference type="Pfam" id="PF00441">
    <property type="entry name" value="Acyl-CoA_dh_1"/>
    <property type="match status" value="1"/>
</dbReference>
<proteinExistence type="predicted"/>
<evidence type="ECO:0000313" key="5">
    <source>
        <dbReference type="EMBL" id="KAA2261216.1"/>
    </source>
</evidence>
<dbReference type="InterPro" id="IPR036250">
    <property type="entry name" value="AcylCo_DH-like_C"/>
</dbReference>
<dbReference type="GO" id="GO:0003995">
    <property type="term" value="F:acyl-CoA dehydrogenase activity"/>
    <property type="evidence" value="ECO:0007669"/>
    <property type="project" value="TreeGrafter"/>
</dbReference>
<dbReference type="PANTHER" id="PTHR43884:SF20">
    <property type="entry name" value="ACYL-COA DEHYDROGENASE FADE28"/>
    <property type="match status" value="1"/>
</dbReference>
<dbReference type="PANTHER" id="PTHR43884">
    <property type="entry name" value="ACYL-COA DEHYDROGENASE"/>
    <property type="match status" value="1"/>
</dbReference>
<evidence type="ECO:0000256" key="1">
    <source>
        <dbReference type="ARBA" id="ARBA00022630"/>
    </source>
</evidence>
<evidence type="ECO:0000256" key="2">
    <source>
        <dbReference type="ARBA" id="ARBA00022827"/>
    </source>
</evidence>
<dbReference type="InterPro" id="IPR009075">
    <property type="entry name" value="AcylCo_DH/oxidase_C"/>
</dbReference>
<dbReference type="EMBL" id="VUOB01000030">
    <property type="protein sequence ID" value="KAA2261216.1"/>
    <property type="molecule type" value="Genomic_DNA"/>
</dbReference>
<comment type="caution">
    <text evidence="5">The sequence shown here is derived from an EMBL/GenBank/DDBJ whole genome shotgun (WGS) entry which is preliminary data.</text>
</comment>